<reference evidence="3" key="2">
    <citation type="submission" date="2021-01" db="EMBL/GenBank/DDBJ databases">
        <authorList>
            <person name="Hahn C.R."/>
            <person name="Youssef N.H."/>
            <person name="Elshahed M."/>
        </authorList>
    </citation>
    <scope>NUCLEOTIDE SEQUENCE</scope>
    <source>
        <strain evidence="3">Zod_Metabat.24</strain>
    </source>
</reference>
<protein>
    <submittedName>
        <fullName evidence="3">Enoyl-CoA hydratase/isomerase family protein</fullName>
    </submittedName>
</protein>
<dbReference type="InterPro" id="IPR029045">
    <property type="entry name" value="ClpP/crotonase-like_dom_sf"/>
</dbReference>
<dbReference type="Pfam" id="PF00378">
    <property type="entry name" value="ECH_1"/>
    <property type="match status" value="1"/>
</dbReference>
<dbReference type="EMBL" id="JAFGIX010000019">
    <property type="protein sequence ID" value="MBN1572304.1"/>
    <property type="molecule type" value="Genomic_DNA"/>
</dbReference>
<dbReference type="InterPro" id="IPR001753">
    <property type="entry name" value="Enoyl-CoA_hydra/iso"/>
</dbReference>
<reference evidence="3" key="1">
    <citation type="journal article" date="2021" name="Environ. Microbiol.">
        <title>Genomic characterization of three novel Desulfobacterota classes expand the metabolic and phylogenetic diversity of the phylum.</title>
        <authorList>
            <person name="Murphy C.L."/>
            <person name="Biggerstaff J."/>
            <person name="Eichhorn A."/>
            <person name="Ewing E."/>
            <person name="Shahan R."/>
            <person name="Soriano D."/>
            <person name="Stewart S."/>
            <person name="VanMol K."/>
            <person name="Walker R."/>
            <person name="Walters P."/>
            <person name="Elshahed M.S."/>
            <person name="Youssef N.H."/>
        </authorList>
    </citation>
    <scope>NUCLEOTIDE SEQUENCE</scope>
    <source>
        <strain evidence="3">Zod_Metabat.24</strain>
    </source>
</reference>
<gene>
    <name evidence="3" type="ORF">JW984_03815</name>
</gene>
<comment type="similarity">
    <text evidence="1 2">Belongs to the enoyl-CoA hydratase/isomerase family.</text>
</comment>
<dbReference type="Proteomes" id="UP000809273">
    <property type="component" value="Unassembled WGS sequence"/>
</dbReference>
<dbReference type="CDD" id="cd06558">
    <property type="entry name" value="crotonase-like"/>
    <property type="match status" value="1"/>
</dbReference>
<dbReference type="Gene3D" id="3.90.226.10">
    <property type="entry name" value="2-enoyl-CoA Hydratase, Chain A, domain 1"/>
    <property type="match status" value="1"/>
</dbReference>
<evidence type="ECO:0000313" key="4">
    <source>
        <dbReference type="Proteomes" id="UP000809273"/>
    </source>
</evidence>
<sequence length="257" mass="28788">MAEKYKDIIYEYSAGVGIVTLNRQREMNALSKNLCQELSHLMEAARKDDAVKVLVFTGGSEVFSAGIDIEELVKLAPHEYQDHFEPLIDYYLDLYEFPKPMIAAVTGIAMGGGFNLALSCDFIIASDTSIFAHPEVKFGLNPIFDPLWRRVGIARAKEITMTGEPVGAREAERMGLVNRVLPSEEVMEAAMTLAKNIADKSPKVLSMIKRVSDLVPRLDRRSAIEHEVELSALLLSYEETRTKLNEALERLKRKKGK</sequence>
<accession>A0A9D8KCR4</accession>
<dbReference type="PROSITE" id="PS00166">
    <property type="entry name" value="ENOYL_COA_HYDRATASE"/>
    <property type="match status" value="1"/>
</dbReference>
<organism evidence="3 4">
    <name type="scientific">Candidatus Zymogenus saltonus</name>
    <dbReference type="NCBI Taxonomy" id="2844893"/>
    <lineage>
        <taxon>Bacteria</taxon>
        <taxon>Deltaproteobacteria</taxon>
        <taxon>Candidatus Zymogenia</taxon>
        <taxon>Candidatus Zymogeniales</taxon>
        <taxon>Candidatus Zymogenaceae</taxon>
        <taxon>Candidatus Zymogenus</taxon>
    </lineage>
</organism>
<proteinExistence type="inferred from homology"/>
<dbReference type="PANTHER" id="PTHR11941">
    <property type="entry name" value="ENOYL-COA HYDRATASE-RELATED"/>
    <property type="match status" value="1"/>
</dbReference>
<name>A0A9D8KCR4_9DELT</name>
<comment type="caution">
    <text evidence="3">The sequence shown here is derived from an EMBL/GenBank/DDBJ whole genome shotgun (WGS) entry which is preliminary data.</text>
</comment>
<dbReference type="AlphaFoldDB" id="A0A9D8KCR4"/>
<dbReference type="SUPFAM" id="SSF52096">
    <property type="entry name" value="ClpP/crotonase"/>
    <property type="match status" value="1"/>
</dbReference>
<dbReference type="PANTHER" id="PTHR11941:SF54">
    <property type="entry name" value="ENOYL-COA HYDRATASE, MITOCHONDRIAL"/>
    <property type="match status" value="1"/>
</dbReference>
<dbReference type="GO" id="GO:0003824">
    <property type="term" value="F:catalytic activity"/>
    <property type="evidence" value="ECO:0007669"/>
    <property type="project" value="InterPro"/>
</dbReference>
<evidence type="ECO:0000256" key="1">
    <source>
        <dbReference type="ARBA" id="ARBA00005254"/>
    </source>
</evidence>
<dbReference type="GO" id="GO:0006635">
    <property type="term" value="P:fatty acid beta-oxidation"/>
    <property type="evidence" value="ECO:0007669"/>
    <property type="project" value="TreeGrafter"/>
</dbReference>
<evidence type="ECO:0000256" key="2">
    <source>
        <dbReference type="RuleBase" id="RU003707"/>
    </source>
</evidence>
<dbReference type="InterPro" id="IPR018376">
    <property type="entry name" value="Enoyl-CoA_hyd/isom_CS"/>
</dbReference>
<evidence type="ECO:0000313" key="3">
    <source>
        <dbReference type="EMBL" id="MBN1572304.1"/>
    </source>
</evidence>